<dbReference type="EMBL" id="CP025958">
    <property type="protein sequence ID" value="AWM36394.1"/>
    <property type="molecule type" value="Genomic_DNA"/>
</dbReference>
<sequence length="72" mass="8025">MRSPPFPIHENNKGRSFLFAPILALLVVGILFGATFARVVVQLADDYGSDFALLLEFPRHGRSKIAYTTFLT</sequence>
<proteinExistence type="predicted"/>
<dbReference type="Proteomes" id="UP000245802">
    <property type="component" value="Chromosome"/>
</dbReference>
<evidence type="ECO:0000313" key="2">
    <source>
        <dbReference type="Proteomes" id="UP000245802"/>
    </source>
</evidence>
<name>A0A2Z3H449_9BACT</name>
<organism evidence="1 2">
    <name type="scientific">Gemmata obscuriglobus</name>
    <dbReference type="NCBI Taxonomy" id="114"/>
    <lineage>
        <taxon>Bacteria</taxon>
        <taxon>Pseudomonadati</taxon>
        <taxon>Planctomycetota</taxon>
        <taxon>Planctomycetia</taxon>
        <taxon>Gemmatales</taxon>
        <taxon>Gemmataceae</taxon>
        <taxon>Gemmata</taxon>
    </lineage>
</organism>
<protein>
    <submittedName>
        <fullName evidence="1">Uncharacterized protein</fullName>
    </submittedName>
</protein>
<gene>
    <name evidence="1" type="ORF">C1280_04740</name>
</gene>
<keyword evidence="2" id="KW-1185">Reference proteome</keyword>
<dbReference type="AlphaFoldDB" id="A0A2Z3H449"/>
<dbReference type="KEGG" id="gog:C1280_04740"/>
<evidence type="ECO:0000313" key="1">
    <source>
        <dbReference type="EMBL" id="AWM36394.1"/>
    </source>
</evidence>
<reference evidence="1 2" key="1">
    <citation type="submission" date="2018-01" db="EMBL/GenBank/DDBJ databases">
        <title>G. obscuriglobus.</title>
        <authorList>
            <person name="Franke J."/>
            <person name="Blomberg W."/>
            <person name="Selmecki A."/>
        </authorList>
    </citation>
    <scope>NUCLEOTIDE SEQUENCE [LARGE SCALE GENOMIC DNA]</scope>
    <source>
        <strain evidence="1 2">DSM 5831</strain>
    </source>
</reference>
<accession>A0A2Z3H449</accession>